<proteinExistence type="predicted"/>
<dbReference type="EMBL" id="JACHVC010000008">
    <property type="protein sequence ID" value="MBC2606232.1"/>
    <property type="molecule type" value="Genomic_DNA"/>
</dbReference>
<gene>
    <name evidence="1" type="ORF">H5P27_09250</name>
</gene>
<dbReference type="AlphaFoldDB" id="A0A7X1E9X7"/>
<dbReference type="Pfam" id="PF24741">
    <property type="entry name" value="AlkZ-rel"/>
    <property type="match status" value="1"/>
</dbReference>
<name>A0A7X1E9X7_9BACT</name>
<dbReference type="Proteomes" id="UP000526501">
    <property type="component" value="Unassembled WGS sequence"/>
</dbReference>
<dbReference type="RefSeq" id="WP_185660118.1">
    <property type="nucleotide sequence ID" value="NZ_CAWPOO010000008.1"/>
</dbReference>
<comment type="caution">
    <text evidence="1">The sequence shown here is derived from an EMBL/GenBank/DDBJ whole genome shotgun (WGS) entry which is preliminary data.</text>
</comment>
<dbReference type="InterPro" id="IPR056298">
    <property type="entry name" value="AlkZ-rel"/>
</dbReference>
<sequence>MAGITTIEEAFDFIQSVGICTIFSQKARGVQSLWDAVDLPHRTGGNTKWGAKMEAVWTWKSDLPALYPDDVYYGKIKGGVAVLMSMSYFKDTHYPANRRDISECKPLARQVFDIIRLSPGSSSEIRREAMERFGCTKSRFETALKELQITLNVVRENEPGNTRDRWLPFDEVYSGFED</sequence>
<reference evidence="1 2" key="1">
    <citation type="submission" date="2020-07" db="EMBL/GenBank/DDBJ databases">
        <authorList>
            <person name="Feng X."/>
        </authorList>
    </citation>
    <scope>NUCLEOTIDE SEQUENCE [LARGE SCALE GENOMIC DNA]</scope>
    <source>
        <strain evidence="1 2">JCM23202</strain>
    </source>
</reference>
<protein>
    <submittedName>
        <fullName evidence="1">Uncharacterized protein</fullName>
    </submittedName>
</protein>
<organism evidence="1 2">
    <name type="scientific">Pelagicoccus albus</name>
    <dbReference type="NCBI Taxonomy" id="415222"/>
    <lineage>
        <taxon>Bacteria</taxon>
        <taxon>Pseudomonadati</taxon>
        <taxon>Verrucomicrobiota</taxon>
        <taxon>Opitutia</taxon>
        <taxon>Puniceicoccales</taxon>
        <taxon>Pelagicoccaceae</taxon>
        <taxon>Pelagicoccus</taxon>
    </lineage>
</organism>
<keyword evidence="2" id="KW-1185">Reference proteome</keyword>
<evidence type="ECO:0000313" key="1">
    <source>
        <dbReference type="EMBL" id="MBC2606232.1"/>
    </source>
</evidence>
<evidence type="ECO:0000313" key="2">
    <source>
        <dbReference type="Proteomes" id="UP000526501"/>
    </source>
</evidence>
<accession>A0A7X1E9X7</accession>